<keyword evidence="2" id="KW-1185">Reference proteome</keyword>
<accession>A0A2P5FW51</accession>
<gene>
    <name evidence="1" type="ORF">TorRG33x02_023000</name>
</gene>
<proteinExistence type="predicted"/>
<feature type="non-terminal residue" evidence="1">
    <location>
        <position position="1"/>
    </location>
</feature>
<protein>
    <submittedName>
        <fullName evidence="1">Uncharacterized protein</fullName>
    </submittedName>
</protein>
<reference evidence="2" key="1">
    <citation type="submission" date="2016-06" db="EMBL/GenBank/DDBJ databases">
        <title>Parallel loss of symbiosis genes in relatives of nitrogen-fixing non-legume Parasponia.</title>
        <authorList>
            <person name="Van Velzen R."/>
            <person name="Holmer R."/>
            <person name="Bu F."/>
            <person name="Rutten L."/>
            <person name="Van Zeijl A."/>
            <person name="Liu W."/>
            <person name="Santuari L."/>
            <person name="Cao Q."/>
            <person name="Sharma T."/>
            <person name="Shen D."/>
            <person name="Roswanjaya Y."/>
            <person name="Wardhani T."/>
            <person name="Kalhor M.S."/>
            <person name="Jansen J."/>
            <person name="Van den Hoogen J."/>
            <person name="Gungor B."/>
            <person name="Hartog M."/>
            <person name="Hontelez J."/>
            <person name="Verver J."/>
            <person name="Yang W.-C."/>
            <person name="Schijlen E."/>
            <person name="Repin R."/>
            <person name="Schilthuizen M."/>
            <person name="Schranz E."/>
            <person name="Heidstra R."/>
            <person name="Miyata K."/>
            <person name="Fedorova E."/>
            <person name="Kohlen W."/>
            <person name="Bisseling T."/>
            <person name="Smit S."/>
            <person name="Geurts R."/>
        </authorList>
    </citation>
    <scope>NUCLEOTIDE SEQUENCE [LARGE SCALE GENOMIC DNA]</scope>
    <source>
        <strain evidence="2">cv. RG33-2</strain>
    </source>
</reference>
<dbReference type="Proteomes" id="UP000237000">
    <property type="component" value="Unassembled WGS sequence"/>
</dbReference>
<dbReference type="InParanoid" id="A0A2P5FW51"/>
<dbReference type="EMBL" id="JXTC01000006">
    <property type="protein sequence ID" value="POO02008.1"/>
    <property type="molecule type" value="Genomic_DNA"/>
</dbReference>
<comment type="caution">
    <text evidence="1">The sequence shown here is derived from an EMBL/GenBank/DDBJ whole genome shotgun (WGS) entry which is preliminary data.</text>
</comment>
<evidence type="ECO:0000313" key="2">
    <source>
        <dbReference type="Proteomes" id="UP000237000"/>
    </source>
</evidence>
<evidence type="ECO:0000313" key="1">
    <source>
        <dbReference type="EMBL" id="POO02008.1"/>
    </source>
</evidence>
<organism evidence="1 2">
    <name type="scientific">Trema orientale</name>
    <name type="common">Charcoal tree</name>
    <name type="synonym">Celtis orientalis</name>
    <dbReference type="NCBI Taxonomy" id="63057"/>
    <lineage>
        <taxon>Eukaryota</taxon>
        <taxon>Viridiplantae</taxon>
        <taxon>Streptophyta</taxon>
        <taxon>Embryophyta</taxon>
        <taxon>Tracheophyta</taxon>
        <taxon>Spermatophyta</taxon>
        <taxon>Magnoliopsida</taxon>
        <taxon>eudicotyledons</taxon>
        <taxon>Gunneridae</taxon>
        <taxon>Pentapetalae</taxon>
        <taxon>rosids</taxon>
        <taxon>fabids</taxon>
        <taxon>Rosales</taxon>
        <taxon>Cannabaceae</taxon>
        <taxon>Trema</taxon>
    </lineage>
</organism>
<sequence>GHVPWTSVMQIWLLWHKRGRLRSKLGEGACTTTASGVSVAGIMTLEYFCEIMNKASHSNCPG</sequence>
<name>A0A2P5FW51_TREOI</name>
<dbReference type="AlphaFoldDB" id="A0A2P5FW51"/>